<proteinExistence type="predicted"/>
<evidence type="ECO:0000313" key="3">
    <source>
        <dbReference type="Proteomes" id="UP000799324"/>
    </source>
</evidence>
<evidence type="ECO:0000256" key="1">
    <source>
        <dbReference type="SAM" id="MobiDB-lite"/>
    </source>
</evidence>
<accession>A0A6A6SSF9</accession>
<sequence length="231" mass="25052">MLEGEGNDRMSDGCRGLTEREASCERGPGGLHVDEHARETPRLGVHETGLNLGAGSGWPWLSGPERCPPTPFRPVSPPAASGAVQRSRRFIEKIPESQQHAADSCRRRGAAKISLSTAGPFNKRAASLCDWNPASSARLFRPCASLPTCVLLPRSPGPLSIGCRLFAVRPDRLLCVIGSVVHSAIAAAFLHSHLSSRLHKTFNKSAVSQTGDSTFWAVQWHLLRWPLGPRR</sequence>
<name>A0A6A6SSF9_9PLEO</name>
<protein>
    <submittedName>
        <fullName evidence="2">Uncharacterized protein</fullName>
    </submittedName>
</protein>
<feature type="compositionally biased region" description="Basic and acidic residues" evidence="1">
    <location>
        <begin position="1"/>
        <end position="24"/>
    </location>
</feature>
<feature type="region of interest" description="Disordered" evidence="1">
    <location>
        <begin position="1"/>
        <end position="34"/>
    </location>
</feature>
<gene>
    <name evidence="2" type="ORF">K491DRAFT_198959</name>
</gene>
<dbReference type="EMBL" id="MU004489">
    <property type="protein sequence ID" value="KAF2649493.1"/>
    <property type="molecule type" value="Genomic_DNA"/>
</dbReference>
<organism evidence="2 3">
    <name type="scientific">Lophiostoma macrostomum CBS 122681</name>
    <dbReference type="NCBI Taxonomy" id="1314788"/>
    <lineage>
        <taxon>Eukaryota</taxon>
        <taxon>Fungi</taxon>
        <taxon>Dikarya</taxon>
        <taxon>Ascomycota</taxon>
        <taxon>Pezizomycotina</taxon>
        <taxon>Dothideomycetes</taxon>
        <taxon>Pleosporomycetidae</taxon>
        <taxon>Pleosporales</taxon>
        <taxon>Lophiostomataceae</taxon>
        <taxon>Lophiostoma</taxon>
    </lineage>
</organism>
<reference evidence="2" key="1">
    <citation type="journal article" date="2020" name="Stud. Mycol.">
        <title>101 Dothideomycetes genomes: a test case for predicting lifestyles and emergence of pathogens.</title>
        <authorList>
            <person name="Haridas S."/>
            <person name="Albert R."/>
            <person name="Binder M."/>
            <person name="Bloem J."/>
            <person name="Labutti K."/>
            <person name="Salamov A."/>
            <person name="Andreopoulos B."/>
            <person name="Baker S."/>
            <person name="Barry K."/>
            <person name="Bills G."/>
            <person name="Bluhm B."/>
            <person name="Cannon C."/>
            <person name="Castanera R."/>
            <person name="Culley D."/>
            <person name="Daum C."/>
            <person name="Ezra D."/>
            <person name="Gonzalez J."/>
            <person name="Henrissat B."/>
            <person name="Kuo A."/>
            <person name="Liang C."/>
            <person name="Lipzen A."/>
            <person name="Lutzoni F."/>
            <person name="Magnuson J."/>
            <person name="Mondo S."/>
            <person name="Nolan M."/>
            <person name="Ohm R."/>
            <person name="Pangilinan J."/>
            <person name="Park H.-J."/>
            <person name="Ramirez L."/>
            <person name="Alfaro M."/>
            <person name="Sun H."/>
            <person name="Tritt A."/>
            <person name="Yoshinaga Y."/>
            <person name="Zwiers L.-H."/>
            <person name="Turgeon B."/>
            <person name="Goodwin S."/>
            <person name="Spatafora J."/>
            <person name="Crous P."/>
            <person name="Grigoriev I."/>
        </authorList>
    </citation>
    <scope>NUCLEOTIDE SEQUENCE</scope>
    <source>
        <strain evidence="2">CBS 122681</strain>
    </source>
</reference>
<dbReference type="AlphaFoldDB" id="A0A6A6SSF9"/>
<keyword evidence="3" id="KW-1185">Reference proteome</keyword>
<dbReference type="Proteomes" id="UP000799324">
    <property type="component" value="Unassembled WGS sequence"/>
</dbReference>
<evidence type="ECO:0000313" key="2">
    <source>
        <dbReference type="EMBL" id="KAF2649493.1"/>
    </source>
</evidence>